<dbReference type="OrthoDB" id="6277674at2"/>
<dbReference type="RefSeq" id="WP_126792233.1">
    <property type="nucleotide sequence ID" value="NZ_PIPI01000003.1"/>
</dbReference>
<protein>
    <submittedName>
        <fullName evidence="1">Uncharacterized protein</fullName>
    </submittedName>
</protein>
<evidence type="ECO:0000313" key="2">
    <source>
        <dbReference type="Proteomes" id="UP000288212"/>
    </source>
</evidence>
<gene>
    <name evidence="1" type="ORF">CWE06_06175</name>
</gene>
<name>A0A432VUK8_9GAMM</name>
<dbReference type="Proteomes" id="UP000288212">
    <property type="component" value="Unassembled WGS sequence"/>
</dbReference>
<organism evidence="1 2">
    <name type="scientific">Aliidiomarina haloalkalitolerans</name>
    <dbReference type="NCBI Taxonomy" id="859059"/>
    <lineage>
        <taxon>Bacteria</taxon>
        <taxon>Pseudomonadati</taxon>
        <taxon>Pseudomonadota</taxon>
        <taxon>Gammaproteobacteria</taxon>
        <taxon>Alteromonadales</taxon>
        <taxon>Idiomarinaceae</taxon>
        <taxon>Aliidiomarina</taxon>
    </lineage>
</organism>
<keyword evidence="2" id="KW-1185">Reference proteome</keyword>
<comment type="caution">
    <text evidence="1">The sequence shown here is derived from an EMBL/GenBank/DDBJ whole genome shotgun (WGS) entry which is preliminary data.</text>
</comment>
<reference evidence="1 2" key="1">
    <citation type="journal article" date="2011" name="Front. Microbiol.">
        <title>Genomic signatures of strain selection and enhancement in Bacillus atrophaeus var. globigii, a historical biowarfare simulant.</title>
        <authorList>
            <person name="Gibbons H.S."/>
            <person name="Broomall S.M."/>
            <person name="McNew L.A."/>
            <person name="Daligault H."/>
            <person name="Chapman C."/>
            <person name="Bruce D."/>
            <person name="Karavis M."/>
            <person name="Krepps M."/>
            <person name="McGregor P.A."/>
            <person name="Hong C."/>
            <person name="Park K.H."/>
            <person name="Akmal A."/>
            <person name="Feldman A."/>
            <person name="Lin J.S."/>
            <person name="Chang W.E."/>
            <person name="Higgs B.W."/>
            <person name="Demirev P."/>
            <person name="Lindquist J."/>
            <person name="Liem A."/>
            <person name="Fochler E."/>
            <person name="Read T.D."/>
            <person name="Tapia R."/>
            <person name="Johnson S."/>
            <person name="Bishop-Lilly K.A."/>
            <person name="Detter C."/>
            <person name="Han C."/>
            <person name="Sozhamannan S."/>
            <person name="Rosenzweig C.N."/>
            <person name="Skowronski E.W."/>
        </authorList>
    </citation>
    <scope>NUCLEOTIDE SEQUENCE [LARGE SCALE GENOMIC DNA]</scope>
    <source>
        <strain evidence="1 2">AK5</strain>
    </source>
</reference>
<dbReference type="PROSITE" id="PS51257">
    <property type="entry name" value="PROKAR_LIPOPROTEIN"/>
    <property type="match status" value="1"/>
</dbReference>
<dbReference type="AlphaFoldDB" id="A0A432VUK8"/>
<sequence>MRYFRLLTAVLLACTLSGCIIYYNSGGFNSGRYYIVSTVVGGQGQINPRSAQVLDGERLTITLSPASGWTVGTASGCNGQLQQDTYVTGRIRADCSVRIEFVEIVGDQANIFTTTSWTNSAGYTLTVIEPSG</sequence>
<dbReference type="EMBL" id="PIPI01000003">
    <property type="protein sequence ID" value="RUO20210.1"/>
    <property type="molecule type" value="Genomic_DNA"/>
</dbReference>
<evidence type="ECO:0000313" key="1">
    <source>
        <dbReference type="EMBL" id="RUO20210.1"/>
    </source>
</evidence>
<accession>A0A432VUK8</accession>
<proteinExistence type="predicted"/>